<feature type="domain" description="Acyl-CoA oxidase/dehydrogenase middle" evidence="7">
    <location>
        <begin position="149"/>
        <end position="243"/>
    </location>
</feature>
<dbReference type="Proteomes" id="UP001302949">
    <property type="component" value="Unassembled WGS sequence"/>
</dbReference>
<dbReference type="PROSITE" id="PS00072">
    <property type="entry name" value="ACYL_COA_DH_1"/>
    <property type="match status" value="1"/>
</dbReference>
<feature type="domain" description="Acyl-CoA dehydrogenase/oxidase N-terminal" evidence="8">
    <location>
        <begin position="32"/>
        <end position="145"/>
    </location>
</feature>
<protein>
    <submittedName>
        <fullName evidence="10">Acyl-CoA dehydrogenase family protein</fullName>
    </submittedName>
</protein>
<dbReference type="Pfam" id="PF02771">
    <property type="entry name" value="Acyl-CoA_dh_N"/>
    <property type="match status" value="1"/>
</dbReference>
<evidence type="ECO:0000259" key="6">
    <source>
        <dbReference type="Pfam" id="PF00441"/>
    </source>
</evidence>
<evidence type="ECO:0000259" key="8">
    <source>
        <dbReference type="Pfam" id="PF02771"/>
    </source>
</evidence>
<evidence type="ECO:0000256" key="5">
    <source>
        <dbReference type="RuleBase" id="RU362125"/>
    </source>
</evidence>
<dbReference type="PANTHER" id="PTHR43884:SF12">
    <property type="entry name" value="ISOVALERYL-COA DEHYDROGENASE, MITOCHONDRIAL-RELATED"/>
    <property type="match status" value="1"/>
</dbReference>
<reference evidence="10 11" key="1">
    <citation type="submission" date="2023-12" db="EMBL/GenBank/DDBJ databases">
        <title>Novel species of the genus Arcicella isolated from rivers.</title>
        <authorList>
            <person name="Lu H."/>
        </authorList>
    </citation>
    <scope>NUCLEOTIDE SEQUENCE [LARGE SCALE GENOMIC DNA]</scope>
    <source>
        <strain evidence="10 11">KCTC 23307</strain>
    </source>
</reference>
<dbReference type="InterPro" id="IPR006091">
    <property type="entry name" value="Acyl-CoA_Oxase/DH_mid-dom"/>
</dbReference>
<gene>
    <name evidence="10" type="ORF">VB248_04510</name>
</gene>
<evidence type="ECO:0000256" key="3">
    <source>
        <dbReference type="ARBA" id="ARBA00022630"/>
    </source>
</evidence>
<evidence type="ECO:0000256" key="1">
    <source>
        <dbReference type="ARBA" id="ARBA00001974"/>
    </source>
</evidence>
<accession>A0ABU5Q6A5</accession>
<organism evidence="10 11">
    <name type="scientific">Arcicella rigui</name>
    <dbReference type="NCBI Taxonomy" id="797020"/>
    <lineage>
        <taxon>Bacteria</taxon>
        <taxon>Pseudomonadati</taxon>
        <taxon>Bacteroidota</taxon>
        <taxon>Cytophagia</taxon>
        <taxon>Cytophagales</taxon>
        <taxon>Flectobacillaceae</taxon>
        <taxon>Arcicella</taxon>
    </lineage>
</organism>
<proteinExistence type="inferred from homology"/>
<dbReference type="Gene3D" id="1.20.140.10">
    <property type="entry name" value="Butyryl-CoA Dehydrogenase, subunit A, domain 3"/>
    <property type="match status" value="2"/>
</dbReference>
<keyword evidence="11" id="KW-1185">Reference proteome</keyword>
<dbReference type="PROSITE" id="PS00073">
    <property type="entry name" value="ACYL_COA_DH_2"/>
    <property type="match status" value="1"/>
</dbReference>
<feature type="domain" description="Acyl-CoA dehydrogenase-like C-terminal" evidence="9">
    <location>
        <begin position="468"/>
        <end position="571"/>
    </location>
</feature>
<comment type="similarity">
    <text evidence="2 5">Belongs to the acyl-CoA dehydrogenase family.</text>
</comment>
<dbReference type="Pfam" id="PF02770">
    <property type="entry name" value="Acyl-CoA_dh_M"/>
    <property type="match status" value="1"/>
</dbReference>
<dbReference type="InterPro" id="IPR046373">
    <property type="entry name" value="Acyl-CoA_Oxase/DH_mid-dom_sf"/>
</dbReference>
<dbReference type="EMBL" id="JAYFUM010000005">
    <property type="protein sequence ID" value="MEA5138378.1"/>
    <property type="molecule type" value="Genomic_DNA"/>
</dbReference>
<keyword evidence="3 5" id="KW-0285">Flavoprotein</keyword>
<dbReference type="Gene3D" id="1.10.540.10">
    <property type="entry name" value="Acyl-CoA dehydrogenase/oxidase, N-terminal domain"/>
    <property type="match status" value="1"/>
</dbReference>
<dbReference type="SUPFAM" id="SSF56645">
    <property type="entry name" value="Acyl-CoA dehydrogenase NM domain-like"/>
    <property type="match status" value="1"/>
</dbReference>
<evidence type="ECO:0000313" key="10">
    <source>
        <dbReference type="EMBL" id="MEA5138378.1"/>
    </source>
</evidence>
<sequence length="599" mass="65752">MTTTDSTTSIKGGEFLIKDIDASQIFIPEEFSEEQQMIAQSCLDFLRTEVHPRLDEIDYAKNTDLMVELMNKAGELGLLGTAIPEEYGGFGMNFNTSMLVAEACGGGHSFSVALSAHTGIGTLPILYYGNEEQKAKYLPLLATGEWKAAYCLTEPDSGSDANSGKTKATLSEDGKHYIINGQKMWITNGGFADLFIVFAKIDNDKNLTAFIVEKSFGGITMNEEERKMGIKGSSTRQIFFNDCKVPVENQLYTREGGFKIAVNILNIGRIKLASAVVGASKGIIVKSVNYANERKQFGTSISSFGAIKHKIAEMTVKVFASESACYRAGQNIDDAIDSLLAGGMDASQAKLKGVEQFAIECAMLKVHGSEVLDYVVDEGVQIYGGMGFSAEAPMDRAYRDSRINRIFEGTNEINRLLAVGTVVKRAMKGEINLMPAAMAVGQEIMSIPDFSISDEEGIFVAEKKVIKNLKKAILMVAGSALQKFMMKFEHEQEIIMNLADMMIELYVAESTLLRVEKLIATRGEEACALQKDAAMVYLHEAVEKANYAGKTAITSFAEGDELRVMLMGLKRFTKIEPFNLKNARRRLAEASIEKNAYIF</sequence>
<dbReference type="InterPro" id="IPR049426">
    <property type="entry name" value="Acyl-CoA-dh-like_C"/>
</dbReference>
<dbReference type="InterPro" id="IPR009100">
    <property type="entry name" value="AcylCoA_DH/oxidase_NM_dom_sf"/>
</dbReference>
<keyword evidence="4 5" id="KW-0274">FAD</keyword>
<dbReference type="InterPro" id="IPR006089">
    <property type="entry name" value="Acyl-CoA_DH_CS"/>
</dbReference>
<evidence type="ECO:0000259" key="7">
    <source>
        <dbReference type="Pfam" id="PF02770"/>
    </source>
</evidence>
<evidence type="ECO:0000256" key="4">
    <source>
        <dbReference type="ARBA" id="ARBA00022827"/>
    </source>
</evidence>
<dbReference type="InterPro" id="IPR037069">
    <property type="entry name" value="AcylCoA_DH/ox_N_sf"/>
</dbReference>
<keyword evidence="5" id="KW-0560">Oxidoreductase</keyword>
<name>A0ABU5Q6A5_9BACT</name>
<feature type="domain" description="Acyl-CoA dehydrogenase/oxidase C-terminal" evidence="6">
    <location>
        <begin position="256"/>
        <end position="417"/>
    </location>
</feature>
<comment type="cofactor">
    <cofactor evidence="1 5">
        <name>FAD</name>
        <dbReference type="ChEBI" id="CHEBI:57692"/>
    </cofactor>
</comment>
<dbReference type="Pfam" id="PF21263">
    <property type="entry name" value="Acyl-CoA-dh_C"/>
    <property type="match status" value="1"/>
</dbReference>
<evidence type="ECO:0000313" key="11">
    <source>
        <dbReference type="Proteomes" id="UP001302949"/>
    </source>
</evidence>
<dbReference type="RefSeq" id="WP_323295546.1">
    <property type="nucleotide sequence ID" value="NZ_JAYFUM010000005.1"/>
</dbReference>
<dbReference type="Gene3D" id="2.40.110.10">
    <property type="entry name" value="Butyryl-CoA Dehydrogenase, subunit A, domain 2"/>
    <property type="match status" value="1"/>
</dbReference>
<evidence type="ECO:0000256" key="2">
    <source>
        <dbReference type="ARBA" id="ARBA00009347"/>
    </source>
</evidence>
<dbReference type="SUPFAM" id="SSF47203">
    <property type="entry name" value="Acyl-CoA dehydrogenase C-terminal domain-like"/>
    <property type="match status" value="1"/>
</dbReference>
<dbReference type="PANTHER" id="PTHR43884">
    <property type="entry name" value="ACYL-COA DEHYDROGENASE"/>
    <property type="match status" value="1"/>
</dbReference>
<comment type="caution">
    <text evidence="10">The sequence shown here is derived from an EMBL/GenBank/DDBJ whole genome shotgun (WGS) entry which is preliminary data.</text>
</comment>
<dbReference type="InterPro" id="IPR036250">
    <property type="entry name" value="AcylCo_DH-like_C"/>
</dbReference>
<dbReference type="InterPro" id="IPR009075">
    <property type="entry name" value="AcylCo_DH/oxidase_C"/>
</dbReference>
<dbReference type="InterPro" id="IPR013786">
    <property type="entry name" value="AcylCoA_DH/ox_N"/>
</dbReference>
<evidence type="ECO:0000259" key="9">
    <source>
        <dbReference type="Pfam" id="PF21263"/>
    </source>
</evidence>
<dbReference type="Pfam" id="PF00441">
    <property type="entry name" value="Acyl-CoA_dh_1"/>
    <property type="match status" value="1"/>
</dbReference>